<organism evidence="2 3">
    <name type="scientific">Favolaschia claudopus</name>
    <dbReference type="NCBI Taxonomy" id="2862362"/>
    <lineage>
        <taxon>Eukaryota</taxon>
        <taxon>Fungi</taxon>
        <taxon>Dikarya</taxon>
        <taxon>Basidiomycota</taxon>
        <taxon>Agaricomycotina</taxon>
        <taxon>Agaricomycetes</taxon>
        <taxon>Agaricomycetidae</taxon>
        <taxon>Agaricales</taxon>
        <taxon>Marasmiineae</taxon>
        <taxon>Mycenaceae</taxon>
        <taxon>Favolaschia</taxon>
    </lineage>
</organism>
<dbReference type="AlphaFoldDB" id="A0AAV9Z0X7"/>
<dbReference type="Proteomes" id="UP001362999">
    <property type="component" value="Unassembled WGS sequence"/>
</dbReference>
<accession>A0AAV9Z0X7</accession>
<gene>
    <name evidence="2" type="ORF">R3P38DRAFT_3299384</name>
</gene>
<evidence type="ECO:0000313" key="3">
    <source>
        <dbReference type="Proteomes" id="UP001362999"/>
    </source>
</evidence>
<proteinExistence type="predicted"/>
<dbReference type="EMBL" id="JAWWNJ010000250">
    <property type="protein sequence ID" value="KAK6966950.1"/>
    <property type="molecule type" value="Genomic_DNA"/>
</dbReference>
<protein>
    <submittedName>
        <fullName evidence="2">Uncharacterized protein</fullName>
    </submittedName>
</protein>
<sequence>MGNAEWAFEPGLRGRTYECIYYTRLRLISVGIRRRALHMVTRFVLKHCSSLALVFSVAAALVFIVPSSACASHAADDIIPDSLNTRPHFDSDDRHRPRRTRYCFNSCLFIDIDEALSPL</sequence>
<keyword evidence="1" id="KW-0472">Membrane</keyword>
<evidence type="ECO:0000256" key="1">
    <source>
        <dbReference type="SAM" id="Phobius"/>
    </source>
</evidence>
<feature type="transmembrane region" description="Helical" evidence="1">
    <location>
        <begin position="43"/>
        <end position="65"/>
    </location>
</feature>
<keyword evidence="1" id="KW-0812">Transmembrane</keyword>
<evidence type="ECO:0000313" key="2">
    <source>
        <dbReference type="EMBL" id="KAK6966950.1"/>
    </source>
</evidence>
<reference evidence="2 3" key="1">
    <citation type="journal article" date="2024" name="J Genomics">
        <title>Draft genome sequencing and assembly of Favolaschia claudopus CIRM-BRFM 2984 isolated from oak limbs.</title>
        <authorList>
            <person name="Navarro D."/>
            <person name="Drula E."/>
            <person name="Chaduli D."/>
            <person name="Cazenave R."/>
            <person name="Ahrendt S."/>
            <person name="Wang J."/>
            <person name="Lipzen A."/>
            <person name="Daum C."/>
            <person name="Barry K."/>
            <person name="Grigoriev I.V."/>
            <person name="Favel A."/>
            <person name="Rosso M.N."/>
            <person name="Martin F."/>
        </authorList>
    </citation>
    <scope>NUCLEOTIDE SEQUENCE [LARGE SCALE GENOMIC DNA]</scope>
    <source>
        <strain evidence="2 3">CIRM-BRFM 2984</strain>
    </source>
</reference>
<keyword evidence="1" id="KW-1133">Transmembrane helix</keyword>
<name>A0AAV9Z0X7_9AGAR</name>
<keyword evidence="3" id="KW-1185">Reference proteome</keyword>
<comment type="caution">
    <text evidence="2">The sequence shown here is derived from an EMBL/GenBank/DDBJ whole genome shotgun (WGS) entry which is preliminary data.</text>
</comment>